<evidence type="ECO:0000259" key="2">
    <source>
        <dbReference type="SMART" id="SM00835"/>
    </source>
</evidence>
<feature type="compositionally biased region" description="Polar residues" evidence="1">
    <location>
        <begin position="31"/>
        <end position="45"/>
    </location>
</feature>
<protein>
    <recommendedName>
        <fullName evidence="2">Cupin type-1 domain-containing protein</fullName>
    </recommendedName>
</protein>
<evidence type="ECO:0000313" key="4">
    <source>
        <dbReference type="Proteomes" id="UP001152523"/>
    </source>
</evidence>
<dbReference type="InterPro" id="IPR014710">
    <property type="entry name" value="RmlC-like_jellyroll"/>
</dbReference>
<dbReference type="Gene3D" id="2.60.120.10">
    <property type="entry name" value="Jelly Rolls"/>
    <property type="match status" value="1"/>
</dbReference>
<accession>A0AAV0FB34</accession>
<dbReference type="SUPFAM" id="SSF51182">
    <property type="entry name" value="RmlC-like cupins"/>
    <property type="match status" value="1"/>
</dbReference>
<feature type="domain" description="Cupin type-1" evidence="2">
    <location>
        <begin position="1"/>
        <end position="121"/>
    </location>
</feature>
<dbReference type="EMBL" id="CAMAPF010000972">
    <property type="protein sequence ID" value="CAH9132761.1"/>
    <property type="molecule type" value="Genomic_DNA"/>
</dbReference>
<sequence>MFGPLFNTRGVKLMFVVEGEGSMEMAVASSKPDSGSSEKGSTRTPSFERISARLFPGTVIVNPAGHPYVNVAERRSLKLLCFHINARNNEKVPLAGKNNVFMNFDRIAEDIAFGGSRKDVEQVFGSNSDNELFFKGPREERRAVE</sequence>
<dbReference type="SMART" id="SM00835">
    <property type="entry name" value="Cupin_1"/>
    <property type="match status" value="1"/>
</dbReference>
<keyword evidence="4" id="KW-1185">Reference proteome</keyword>
<name>A0AAV0FB34_9ASTE</name>
<proteinExistence type="predicted"/>
<dbReference type="PANTHER" id="PTHR31189:SF13">
    <property type="entry name" value="CUPINCIN"/>
    <property type="match status" value="1"/>
</dbReference>
<dbReference type="InterPro" id="IPR011051">
    <property type="entry name" value="RmlC_Cupin_sf"/>
</dbReference>
<organism evidence="3 4">
    <name type="scientific">Cuscuta epithymum</name>
    <dbReference type="NCBI Taxonomy" id="186058"/>
    <lineage>
        <taxon>Eukaryota</taxon>
        <taxon>Viridiplantae</taxon>
        <taxon>Streptophyta</taxon>
        <taxon>Embryophyta</taxon>
        <taxon>Tracheophyta</taxon>
        <taxon>Spermatophyta</taxon>
        <taxon>Magnoliopsida</taxon>
        <taxon>eudicotyledons</taxon>
        <taxon>Gunneridae</taxon>
        <taxon>Pentapetalae</taxon>
        <taxon>asterids</taxon>
        <taxon>lamiids</taxon>
        <taxon>Solanales</taxon>
        <taxon>Convolvulaceae</taxon>
        <taxon>Cuscuteae</taxon>
        <taxon>Cuscuta</taxon>
        <taxon>Cuscuta subgen. Cuscuta</taxon>
    </lineage>
</organism>
<evidence type="ECO:0000256" key="1">
    <source>
        <dbReference type="SAM" id="MobiDB-lite"/>
    </source>
</evidence>
<feature type="region of interest" description="Disordered" evidence="1">
    <location>
        <begin position="26"/>
        <end position="47"/>
    </location>
</feature>
<dbReference type="Pfam" id="PF00190">
    <property type="entry name" value="Cupin_1"/>
    <property type="match status" value="1"/>
</dbReference>
<comment type="caution">
    <text evidence="3">The sequence shown here is derived from an EMBL/GenBank/DDBJ whole genome shotgun (WGS) entry which is preliminary data.</text>
</comment>
<evidence type="ECO:0000313" key="3">
    <source>
        <dbReference type="EMBL" id="CAH9132761.1"/>
    </source>
</evidence>
<dbReference type="Proteomes" id="UP001152523">
    <property type="component" value="Unassembled WGS sequence"/>
</dbReference>
<reference evidence="3" key="1">
    <citation type="submission" date="2022-07" db="EMBL/GenBank/DDBJ databases">
        <authorList>
            <person name="Macas J."/>
            <person name="Novak P."/>
            <person name="Neumann P."/>
        </authorList>
    </citation>
    <scope>NUCLEOTIDE SEQUENCE</scope>
</reference>
<dbReference type="InterPro" id="IPR050253">
    <property type="entry name" value="Seed_Storage-Functional"/>
</dbReference>
<dbReference type="InterPro" id="IPR006045">
    <property type="entry name" value="Cupin_1"/>
</dbReference>
<gene>
    <name evidence="3" type="ORF">CEPIT_LOCUS32433</name>
</gene>
<dbReference type="PANTHER" id="PTHR31189">
    <property type="entry name" value="OS03G0336100 PROTEIN-RELATED"/>
    <property type="match status" value="1"/>
</dbReference>
<dbReference type="AlphaFoldDB" id="A0AAV0FB34"/>